<dbReference type="CDD" id="cd00616">
    <property type="entry name" value="AHBA_syn"/>
    <property type="match status" value="1"/>
</dbReference>
<dbReference type="Pfam" id="PF01041">
    <property type="entry name" value="DegT_DnrJ_EryC1"/>
    <property type="match status" value="1"/>
</dbReference>
<comment type="caution">
    <text evidence="4">The sequence shown here is derived from an EMBL/GenBank/DDBJ whole genome shotgun (WGS) entry which is preliminary data.</text>
</comment>
<evidence type="ECO:0000256" key="2">
    <source>
        <dbReference type="ARBA" id="ARBA00037999"/>
    </source>
</evidence>
<name>A0ABU0YGT4_9PROT</name>
<dbReference type="Gene3D" id="3.90.1150.10">
    <property type="entry name" value="Aspartate Aminotransferase, domain 1"/>
    <property type="match status" value="1"/>
</dbReference>
<dbReference type="InterPro" id="IPR015422">
    <property type="entry name" value="PyrdxlP-dep_Trfase_small"/>
</dbReference>
<dbReference type="InterPro" id="IPR015421">
    <property type="entry name" value="PyrdxlP-dep_Trfase_major"/>
</dbReference>
<dbReference type="InterPro" id="IPR000653">
    <property type="entry name" value="DegT/StrS_aminotransferase"/>
</dbReference>
<accession>A0ABU0YGT4</accession>
<reference evidence="5" key="1">
    <citation type="submission" date="2023-08" db="EMBL/GenBank/DDBJ databases">
        <title>Rhodospirillaceae gen. nov., a novel taxon isolated from the Yangtze River Yuezi River estuary sludge.</title>
        <authorList>
            <person name="Ruan L."/>
        </authorList>
    </citation>
    <scope>NUCLEOTIDE SEQUENCE [LARGE SCALE GENOMIC DNA]</scope>
    <source>
        <strain evidence="5">R-7</strain>
    </source>
</reference>
<dbReference type="Proteomes" id="UP001230156">
    <property type="component" value="Unassembled WGS sequence"/>
</dbReference>
<dbReference type="EMBL" id="JAUYVI010000002">
    <property type="protein sequence ID" value="MDQ7246934.1"/>
    <property type="molecule type" value="Genomic_DNA"/>
</dbReference>
<dbReference type="GO" id="GO:0008483">
    <property type="term" value="F:transaminase activity"/>
    <property type="evidence" value="ECO:0007669"/>
    <property type="project" value="UniProtKB-KW"/>
</dbReference>
<evidence type="ECO:0000256" key="1">
    <source>
        <dbReference type="ARBA" id="ARBA00022898"/>
    </source>
</evidence>
<sequence length="367" mass="39402">MPDRIPLNDLRRHLAPFTAELKSIISAVIDEGDFILGRQCVAFEQAFASYCGTSECIGTANGTDALEIALRAVGVGPGSRVAMVANAGGYAAQAALAIGAIPVFVDIVAETMTLSPHCLAACERFDAVVATHLYGRMADMPAILAAARNLPVIEDCAQAHGARLGDRKAGAWGTAAAFSFYPTKNLGALGDAGAVTTNDPGVARRARELRQYGWGAKYVTERSGGRNSRLDELQAAVLLALLPHLDRWNNERRAVAERYKQRLEGCPLDLPVVRADQSHVAHLYVLRARNRAAIMPILAREGVATAIHYPMLDYRQAPIAQHLDAIEPLPESESAVAEIFTIPCFPELSDAELRTVADTLRQAAEAV</sequence>
<dbReference type="PIRSF" id="PIRSF000390">
    <property type="entry name" value="PLP_StrS"/>
    <property type="match status" value="1"/>
</dbReference>
<organism evidence="4 5">
    <name type="scientific">Dongia sedimenti</name>
    <dbReference type="NCBI Taxonomy" id="3064282"/>
    <lineage>
        <taxon>Bacteria</taxon>
        <taxon>Pseudomonadati</taxon>
        <taxon>Pseudomonadota</taxon>
        <taxon>Alphaproteobacteria</taxon>
        <taxon>Rhodospirillales</taxon>
        <taxon>Dongiaceae</taxon>
        <taxon>Dongia</taxon>
    </lineage>
</organism>
<keyword evidence="5" id="KW-1185">Reference proteome</keyword>
<dbReference type="Gene3D" id="3.40.640.10">
    <property type="entry name" value="Type I PLP-dependent aspartate aminotransferase-like (Major domain)"/>
    <property type="match status" value="1"/>
</dbReference>
<gene>
    <name evidence="4" type="ORF">Q8A70_04630</name>
</gene>
<evidence type="ECO:0000313" key="4">
    <source>
        <dbReference type="EMBL" id="MDQ7246934.1"/>
    </source>
</evidence>
<dbReference type="InterPro" id="IPR015424">
    <property type="entry name" value="PyrdxlP-dep_Trfase"/>
</dbReference>
<dbReference type="EC" id="2.6.1.-" evidence="4"/>
<dbReference type="PANTHER" id="PTHR30244">
    <property type="entry name" value="TRANSAMINASE"/>
    <property type="match status" value="1"/>
</dbReference>
<dbReference type="PANTHER" id="PTHR30244:SF36">
    <property type="entry name" value="3-OXO-GLUCOSE-6-PHOSPHATE:GLUTAMATE AMINOTRANSFERASE"/>
    <property type="match status" value="1"/>
</dbReference>
<keyword evidence="4" id="KW-0808">Transferase</keyword>
<proteinExistence type="inferred from homology"/>
<dbReference type="RefSeq" id="WP_379954350.1">
    <property type="nucleotide sequence ID" value="NZ_JAUYVI010000002.1"/>
</dbReference>
<keyword evidence="1 3" id="KW-0663">Pyridoxal phosphate</keyword>
<keyword evidence="4" id="KW-0032">Aminotransferase</keyword>
<comment type="similarity">
    <text evidence="2 3">Belongs to the DegT/DnrJ/EryC1 family.</text>
</comment>
<protein>
    <submittedName>
        <fullName evidence="4">DegT/DnrJ/EryC1/StrS family aminotransferase</fullName>
        <ecNumber evidence="4">2.6.1.-</ecNumber>
    </submittedName>
</protein>
<evidence type="ECO:0000313" key="5">
    <source>
        <dbReference type="Proteomes" id="UP001230156"/>
    </source>
</evidence>
<dbReference type="SUPFAM" id="SSF53383">
    <property type="entry name" value="PLP-dependent transferases"/>
    <property type="match status" value="1"/>
</dbReference>
<evidence type="ECO:0000256" key="3">
    <source>
        <dbReference type="RuleBase" id="RU004508"/>
    </source>
</evidence>